<keyword evidence="4" id="KW-0479">Metal-binding</keyword>
<evidence type="ECO:0000259" key="11">
    <source>
        <dbReference type="PROSITE" id="PS51194"/>
    </source>
</evidence>
<dbReference type="SMART" id="SM00490">
    <property type="entry name" value="HELICc"/>
    <property type="match status" value="1"/>
</dbReference>
<evidence type="ECO:0000313" key="13">
    <source>
        <dbReference type="EMBL" id="NCS91583.1"/>
    </source>
</evidence>
<keyword evidence="8" id="KW-0067">ATP-binding</keyword>
<feature type="domain" description="Helicase ATP-binding" evidence="10">
    <location>
        <begin position="240"/>
        <end position="415"/>
    </location>
</feature>
<dbReference type="InterPro" id="IPR038257">
    <property type="entry name" value="CRISPR-assoc_Cas3_HD_sf"/>
</dbReference>
<reference evidence="13" key="1">
    <citation type="submission" date="2019-11" db="EMBL/GenBank/DDBJ databases">
        <title>Lipid analysis of CO2-rich subsurface aquifers suggests an autotrophy-based deep biosphere with lysolipids enriched in CPR bacteria.</title>
        <authorList>
            <person name="Probst A.J."/>
            <person name="Elling F.J."/>
            <person name="Castelle C.J."/>
            <person name="Zhu Q."/>
            <person name="Elvert M."/>
            <person name="Birarda G."/>
            <person name="Holman H.-Y."/>
            <person name="Lane K.R."/>
            <person name="Ladd B."/>
            <person name="Ryan M.C."/>
            <person name="Woyke T."/>
            <person name="Hinrichs K.-U."/>
            <person name="Banfield J.F."/>
        </authorList>
    </citation>
    <scope>NUCLEOTIDE SEQUENCE</scope>
    <source>
        <strain evidence="13">CG_2015-04_33_537</strain>
    </source>
</reference>
<evidence type="ECO:0000256" key="6">
    <source>
        <dbReference type="ARBA" id="ARBA00022801"/>
    </source>
</evidence>
<dbReference type="PROSITE" id="PS51194">
    <property type="entry name" value="HELICASE_CTER"/>
    <property type="match status" value="1"/>
</dbReference>
<comment type="similarity">
    <text evidence="1">In the N-terminal section; belongs to the CRISPR-associated nuclease Cas3-HD family.</text>
</comment>
<sequence>MENNPYVFSNFTEDELKLLKKCKAKTKPDESIYSHSYRCYNLSAKILEKFFISKSVIEYEKIKIELDIIKDICAFHVLLHDLGKSDSRFQDKIDGRTKSCPPHALLSLEKAKEKLIERTKNYDISEEQKKLLIYISLLSIASHHSDYHRDIYKKNEHEPAYQILKEIVNHLDELKYPNYYISPEIKFLYIFFNGVLRMSDWISSGNLEIKNLFFENHIELSKRIKLYLKLKNFSLYDHQKYFKTNFNCGFMRLPTGDGKTETALLANFPINKVIYTLPTVTTVESMRHRFEECFYKENVSFSHHLLFLSLYDEGRLNEEILHQYSMKKIVVTTIDKVLLSLMNYRHYPMLQMGLNNSYLIIDEIHSYSPYTLSLILNGLEYLKRYHNTKILVMSATLPKIIENELIKRIGAEELIDKKIVEERYKGKRKVNLRKDFIEEDIESNTKNILEMFKKGKKVLVVLNTVNKAKKIYEILKNENNLKWGDEIFLIHSRFNHDDKKEKNNFLEKLKQNKDKKGFVLIATQIVEVSLDIDFDVMFTEVSPFDSLVQRCGRVNRKGKKGACDVFLFSPERELPYKREQIEATKKILSNFKLETEMDFLTANDEYYNDIEDFYRKEFDKKPLEDFKGIERSNFGEELTRTRESFITLPVIPTGENNEIYTKVKEYVNILDNLSSYKKDKKLEINRFVLGNIVEVPIYVAKGDLKVKAVDQEIWDKFGVIFINATYNSETGIISKKQGGIIF</sequence>
<dbReference type="AlphaFoldDB" id="A0A8J7YYZ3"/>
<dbReference type="Gene3D" id="1.10.3210.30">
    <property type="match status" value="1"/>
</dbReference>
<dbReference type="SUPFAM" id="SSF52540">
    <property type="entry name" value="P-loop containing nucleoside triphosphate hydrolases"/>
    <property type="match status" value="1"/>
</dbReference>
<dbReference type="InterPro" id="IPR014001">
    <property type="entry name" value="Helicase_ATP-bd"/>
</dbReference>
<dbReference type="PANTHER" id="PTHR47959:SF16">
    <property type="entry name" value="CRISPR-ASSOCIATED NUCLEASE_HELICASE CAS3-RELATED"/>
    <property type="match status" value="1"/>
</dbReference>
<dbReference type="GO" id="GO:0046872">
    <property type="term" value="F:metal ion binding"/>
    <property type="evidence" value="ECO:0007669"/>
    <property type="project" value="UniProtKB-KW"/>
</dbReference>
<comment type="caution">
    <text evidence="13">The sequence shown here is derived from an EMBL/GenBank/DDBJ whole genome shotgun (WGS) entry which is preliminary data.</text>
</comment>
<dbReference type="GO" id="GO:0016787">
    <property type="term" value="F:hydrolase activity"/>
    <property type="evidence" value="ECO:0007669"/>
    <property type="project" value="UniProtKB-KW"/>
</dbReference>
<dbReference type="GO" id="GO:0051607">
    <property type="term" value="P:defense response to virus"/>
    <property type="evidence" value="ECO:0007669"/>
    <property type="project" value="UniProtKB-KW"/>
</dbReference>
<dbReference type="InterPro" id="IPR027417">
    <property type="entry name" value="P-loop_NTPase"/>
</dbReference>
<accession>A0A8J7YYZ3</accession>
<feature type="domain" description="HD Cas3-type" evidence="12">
    <location>
        <begin position="25"/>
        <end position="202"/>
    </location>
</feature>
<dbReference type="PANTHER" id="PTHR47959">
    <property type="entry name" value="ATP-DEPENDENT RNA HELICASE RHLE-RELATED"/>
    <property type="match status" value="1"/>
</dbReference>
<gene>
    <name evidence="13" type="primary">cas3</name>
    <name evidence="13" type="ORF">GW779_04125</name>
</gene>
<evidence type="ECO:0000256" key="8">
    <source>
        <dbReference type="ARBA" id="ARBA00022840"/>
    </source>
</evidence>
<evidence type="ECO:0000256" key="9">
    <source>
        <dbReference type="ARBA" id="ARBA00023118"/>
    </source>
</evidence>
<evidence type="ECO:0000256" key="5">
    <source>
        <dbReference type="ARBA" id="ARBA00022741"/>
    </source>
</evidence>
<dbReference type="NCBIfam" id="TIGR01587">
    <property type="entry name" value="cas3_core"/>
    <property type="match status" value="1"/>
</dbReference>
<dbReference type="Pfam" id="PF00270">
    <property type="entry name" value="DEAD"/>
    <property type="match status" value="1"/>
</dbReference>
<dbReference type="Pfam" id="PF18019">
    <property type="entry name" value="Cas3_HD"/>
    <property type="match status" value="1"/>
</dbReference>
<dbReference type="GO" id="GO:0003724">
    <property type="term" value="F:RNA helicase activity"/>
    <property type="evidence" value="ECO:0007669"/>
    <property type="project" value="TreeGrafter"/>
</dbReference>
<dbReference type="CDD" id="cd09641">
    <property type="entry name" value="Cas3''_I"/>
    <property type="match status" value="1"/>
</dbReference>
<dbReference type="PROSITE" id="PS51643">
    <property type="entry name" value="HD_CAS3"/>
    <property type="match status" value="1"/>
</dbReference>
<dbReference type="SMART" id="SM00487">
    <property type="entry name" value="DEXDc"/>
    <property type="match status" value="1"/>
</dbReference>
<keyword evidence="3" id="KW-0540">Nuclease</keyword>
<keyword evidence="9" id="KW-0051">Antiviral defense</keyword>
<evidence type="ECO:0000259" key="10">
    <source>
        <dbReference type="PROSITE" id="PS51192"/>
    </source>
</evidence>
<dbReference type="Gene3D" id="3.40.50.300">
    <property type="entry name" value="P-loop containing nucleotide triphosphate hydrolases"/>
    <property type="match status" value="2"/>
</dbReference>
<evidence type="ECO:0000313" key="14">
    <source>
        <dbReference type="Proteomes" id="UP000738826"/>
    </source>
</evidence>
<dbReference type="InterPro" id="IPR001650">
    <property type="entry name" value="Helicase_C-like"/>
</dbReference>
<dbReference type="GO" id="GO:0005829">
    <property type="term" value="C:cytosol"/>
    <property type="evidence" value="ECO:0007669"/>
    <property type="project" value="TreeGrafter"/>
</dbReference>
<proteinExistence type="inferred from homology"/>
<dbReference type="InterPro" id="IPR054712">
    <property type="entry name" value="Cas3-like_dom"/>
</dbReference>
<dbReference type="GO" id="GO:0005524">
    <property type="term" value="F:ATP binding"/>
    <property type="evidence" value="ECO:0007669"/>
    <property type="project" value="UniProtKB-KW"/>
</dbReference>
<keyword evidence="5" id="KW-0547">Nucleotide-binding</keyword>
<dbReference type="GO" id="GO:0004518">
    <property type="term" value="F:nuclease activity"/>
    <property type="evidence" value="ECO:0007669"/>
    <property type="project" value="UniProtKB-KW"/>
</dbReference>
<protein>
    <submittedName>
        <fullName evidence="13">CRISPR-associated helicase Cas3</fullName>
    </submittedName>
</protein>
<keyword evidence="6" id="KW-0378">Hydrolase</keyword>
<keyword evidence="7" id="KW-0347">Helicase</keyword>
<dbReference type="InterPro" id="IPR006474">
    <property type="entry name" value="Helicase_Cas3_CRISPR-ass_core"/>
</dbReference>
<evidence type="ECO:0000256" key="1">
    <source>
        <dbReference type="ARBA" id="ARBA00006847"/>
    </source>
</evidence>
<dbReference type="EMBL" id="JAACQH010000085">
    <property type="protein sequence ID" value="NCS91583.1"/>
    <property type="molecule type" value="Genomic_DNA"/>
</dbReference>
<evidence type="ECO:0000256" key="7">
    <source>
        <dbReference type="ARBA" id="ARBA00022806"/>
    </source>
</evidence>
<evidence type="ECO:0000259" key="12">
    <source>
        <dbReference type="PROSITE" id="PS51643"/>
    </source>
</evidence>
<dbReference type="NCBIfam" id="TIGR01596">
    <property type="entry name" value="cas3_HD"/>
    <property type="match status" value="1"/>
</dbReference>
<dbReference type="Pfam" id="PF22590">
    <property type="entry name" value="Cas3-like_C_2"/>
    <property type="match status" value="1"/>
</dbReference>
<dbReference type="PROSITE" id="PS51192">
    <property type="entry name" value="HELICASE_ATP_BIND_1"/>
    <property type="match status" value="1"/>
</dbReference>
<name>A0A8J7YYZ3_9ARCH</name>
<evidence type="ECO:0000256" key="2">
    <source>
        <dbReference type="ARBA" id="ARBA00009046"/>
    </source>
</evidence>
<evidence type="ECO:0000256" key="4">
    <source>
        <dbReference type="ARBA" id="ARBA00022723"/>
    </source>
</evidence>
<evidence type="ECO:0000256" key="3">
    <source>
        <dbReference type="ARBA" id="ARBA00022722"/>
    </source>
</evidence>
<dbReference type="GO" id="GO:0003676">
    <property type="term" value="F:nucleic acid binding"/>
    <property type="evidence" value="ECO:0007669"/>
    <property type="project" value="InterPro"/>
</dbReference>
<organism evidence="13 14">
    <name type="scientific">Candidatus Altarchaeum hamiconexum</name>
    <dbReference type="NCBI Taxonomy" id="1803513"/>
    <lineage>
        <taxon>Archaea</taxon>
        <taxon>Candidatus Altarchaeota</taxon>
        <taxon>Candidatus Altiarchaeia</taxon>
        <taxon>Candidatus Altarchaeales</taxon>
        <taxon>Candidatus Altarchaeaceae</taxon>
        <taxon>Candidatus Altarchaeum</taxon>
    </lineage>
</organism>
<dbReference type="InterPro" id="IPR050079">
    <property type="entry name" value="DEAD_box_RNA_helicase"/>
</dbReference>
<dbReference type="InterPro" id="IPR006483">
    <property type="entry name" value="CRISPR-assoc_Cas3_HD"/>
</dbReference>
<dbReference type="Proteomes" id="UP000738826">
    <property type="component" value="Unassembled WGS sequence"/>
</dbReference>
<feature type="domain" description="Helicase C-terminal" evidence="11">
    <location>
        <begin position="444"/>
        <end position="599"/>
    </location>
</feature>
<dbReference type="InterPro" id="IPR011545">
    <property type="entry name" value="DEAD/DEAH_box_helicase_dom"/>
</dbReference>
<dbReference type="GO" id="GO:0140097">
    <property type="term" value="F:catalytic activity, acting on DNA"/>
    <property type="evidence" value="ECO:0007669"/>
    <property type="project" value="UniProtKB-ARBA"/>
</dbReference>
<comment type="similarity">
    <text evidence="2">In the central section; belongs to the CRISPR-associated helicase Cas3 family.</text>
</comment>